<evidence type="ECO:0000313" key="1">
    <source>
        <dbReference type="EMBL" id="MPN33262.1"/>
    </source>
</evidence>
<dbReference type="AlphaFoldDB" id="A0A645H4K5"/>
<sequence length="96" mass="11547">MKRNKAFVGNLAQRDTFFLRERMVGMNRKYKTIFEKDNGLNVIADDWRRRDAQINGTVFEHLGYFRKFFNALLPLDFRIVYHKRIYSLNKLGARNT</sequence>
<dbReference type="EMBL" id="VSSQ01085682">
    <property type="protein sequence ID" value="MPN33262.1"/>
    <property type="molecule type" value="Genomic_DNA"/>
</dbReference>
<accession>A0A645H4K5</accession>
<comment type="caution">
    <text evidence="1">The sequence shown here is derived from an EMBL/GenBank/DDBJ whole genome shotgun (WGS) entry which is preliminary data.</text>
</comment>
<gene>
    <name evidence="1" type="ORF">SDC9_180747</name>
</gene>
<organism evidence="1">
    <name type="scientific">bioreactor metagenome</name>
    <dbReference type="NCBI Taxonomy" id="1076179"/>
    <lineage>
        <taxon>unclassified sequences</taxon>
        <taxon>metagenomes</taxon>
        <taxon>ecological metagenomes</taxon>
    </lineage>
</organism>
<proteinExistence type="predicted"/>
<reference evidence="1" key="1">
    <citation type="submission" date="2019-08" db="EMBL/GenBank/DDBJ databases">
        <authorList>
            <person name="Kucharzyk K."/>
            <person name="Murdoch R.W."/>
            <person name="Higgins S."/>
            <person name="Loffler F."/>
        </authorList>
    </citation>
    <scope>NUCLEOTIDE SEQUENCE</scope>
</reference>
<protein>
    <submittedName>
        <fullName evidence="1">Uncharacterized protein</fullName>
    </submittedName>
</protein>
<name>A0A645H4K5_9ZZZZ</name>